<dbReference type="EMBL" id="AP035787">
    <property type="protein sequence ID" value="BFO75265.1"/>
    <property type="molecule type" value="Genomic_DNA"/>
</dbReference>
<reference evidence="2" key="1">
    <citation type="submission" date="2024-07" db="EMBL/GenBank/DDBJ databases">
        <title>Complete genome sequence of Prevotella sp. YM-2024 GTC17259.</title>
        <authorList>
            <person name="Hayashi M."/>
            <person name="Muto Y."/>
            <person name="Tanaka K."/>
            <person name="Niwa H."/>
        </authorList>
    </citation>
    <scope>NUCLEOTIDE SEQUENCE</scope>
    <source>
        <strain evidence="2">GTC17259</strain>
    </source>
</reference>
<accession>A0AB33J054</accession>
<dbReference type="SUPFAM" id="SSF53756">
    <property type="entry name" value="UDP-Glycosyltransferase/glycogen phosphorylase"/>
    <property type="match status" value="1"/>
</dbReference>
<protein>
    <recommendedName>
        <fullName evidence="1">Spore protein YkvP/CgeB glycosyl transferase-like domain-containing protein</fullName>
    </recommendedName>
</protein>
<evidence type="ECO:0000259" key="1">
    <source>
        <dbReference type="Pfam" id="PF13524"/>
    </source>
</evidence>
<name>A0AB33J054_9BACT</name>
<organism evidence="2">
    <name type="scientific">Prevotella sp. GTC17259</name>
    <dbReference type="NCBI Taxonomy" id="3236795"/>
    <lineage>
        <taxon>Bacteria</taxon>
        <taxon>Pseudomonadati</taxon>
        <taxon>Bacteroidota</taxon>
        <taxon>Bacteroidia</taxon>
        <taxon>Bacteroidales</taxon>
        <taxon>Prevotellaceae</taxon>
        <taxon>Prevotella</taxon>
    </lineage>
</organism>
<sequence length="399" mass="46089">MNLIAITLVAPASENIQGTSALPYHLLKNRANDIDLILYTFNSNHLSDSKISEVEKELNCRIVVIPIPRWVNFLIYSSLGMVLRFILPYPLLNYLLLPHQILSEIKSSSIDGVFIYGEELSRVVRQLNGSARCIHVLPDCESLFYARLLKEKHLMDKITWIKARLMIRKFVRIEKTFIPTNTRYYLVGDIDAQRLQTLNKKLDVHFFRHPHYTVMNESRKINFHVGKIELLIAGQANLYMKYGVEAVCKALCNSTALNQFYRITFLGRGWNKYAHLLSQYGFDVRHINYADNYIEEICKYDIQLTPIVIGTGTKGKVLDAIANGLLVIGTPYALENIAAKDNNSCLEYHTMDELLHMLFEIACNRGYYEKIADRGRETVLQIHDAKKVFTEMFKWYHQG</sequence>
<feature type="domain" description="Spore protein YkvP/CgeB glycosyl transferase-like" evidence="1">
    <location>
        <begin position="259"/>
        <end position="392"/>
    </location>
</feature>
<dbReference type="InterPro" id="IPR055259">
    <property type="entry name" value="YkvP/CgeB_Glyco_trans-like"/>
</dbReference>
<gene>
    <name evidence="2" type="ORF">GTC17259_03150</name>
</gene>
<evidence type="ECO:0000313" key="2">
    <source>
        <dbReference type="EMBL" id="BFO75265.1"/>
    </source>
</evidence>
<proteinExistence type="predicted"/>
<dbReference type="AlphaFoldDB" id="A0AB33J054"/>
<dbReference type="Pfam" id="PF13524">
    <property type="entry name" value="Glyco_trans_1_2"/>
    <property type="match status" value="1"/>
</dbReference>